<organism evidence="2">
    <name type="scientific">Alsobacter sp. KACC 23698</name>
    <dbReference type="NCBI Taxonomy" id="3149229"/>
    <lineage>
        <taxon>Bacteria</taxon>
        <taxon>Pseudomonadati</taxon>
        <taxon>Pseudomonadota</taxon>
        <taxon>Alphaproteobacteria</taxon>
        <taxon>Hyphomicrobiales</taxon>
        <taxon>Alsobacteraceae</taxon>
        <taxon>Alsobacter</taxon>
    </lineage>
</organism>
<dbReference type="PANTHER" id="PTHR30383:SF5">
    <property type="entry name" value="SGNH HYDROLASE-TYPE ESTERASE DOMAIN-CONTAINING PROTEIN"/>
    <property type="match status" value="1"/>
</dbReference>
<reference evidence="2" key="1">
    <citation type="submission" date="2024-05" db="EMBL/GenBank/DDBJ databases">
        <authorList>
            <person name="Kim S."/>
            <person name="Heo J."/>
            <person name="Choi H."/>
            <person name="Choi Y."/>
            <person name="Kwon S.-W."/>
            <person name="Kim Y."/>
        </authorList>
    </citation>
    <scope>NUCLEOTIDE SEQUENCE</scope>
    <source>
        <strain evidence="2">KACC 23698</strain>
    </source>
</reference>
<dbReference type="EMBL" id="CP157484">
    <property type="protein sequence ID" value="XBO41101.1"/>
    <property type="molecule type" value="Genomic_DNA"/>
</dbReference>
<protein>
    <submittedName>
        <fullName evidence="2">SGNH/GDSL hydrolase family protein</fullName>
        <ecNumber evidence="2">3.1.-.-</ecNumber>
    </submittedName>
</protein>
<feature type="chain" id="PRO_5043840204" evidence="1">
    <location>
        <begin position="28"/>
        <end position="263"/>
    </location>
</feature>
<feature type="signal peptide" evidence="1">
    <location>
        <begin position="1"/>
        <end position="27"/>
    </location>
</feature>
<sequence>MSGSIFRVAAFAAGLFAAIASPLAASAAETPCQAPGLSRALHADAITRRLKQSRPVSILAIGSSSTEGVGASAKDRSYPATLEHLLQRTWPTARIRVDNAGVGGETAGATLQRLKQALAGPAYSLVIWQVGTNDAVKGDDEAAFRSMLESGIAMAREAKVELVIVDQQLFPGIKDMPRYERYVAAVSDVAGRNDVAVFSRFQMMRTWAADGREHLEAALSADAFHMNDRGYECLAQGLAAPIRQAVGPGVPVPVATVGDPSSI</sequence>
<dbReference type="AlphaFoldDB" id="A0AAU7JL03"/>
<dbReference type="RefSeq" id="WP_406857952.1">
    <property type="nucleotide sequence ID" value="NZ_CP157484.1"/>
</dbReference>
<dbReference type="SUPFAM" id="SSF52266">
    <property type="entry name" value="SGNH hydrolase"/>
    <property type="match status" value="1"/>
</dbReference>
<dbReference type="CDD" id="cd00229">
    <property type="entry name" value="SGNH_hydrolase"/>
    <property type="match status" value="1"/>
</dbReference>
<dbReference type="PANTHER" id="PTHR30383">
    <property type="entry name" value="THIOESTERASE 1/PROTEASE 1/LYSOPHOSPHOLIPASE L1"/>
    <property type="match status" value="1"/>
</dbReference>
<dbReference type="Gene3D" id="3.40.50.1110">
    <property type="entry name" value="SGNH hydrolase"/>
    <property type="match status" value="1"/>
</dbReference>
<keyword evidence="2" id="KW-0378">Hydrolase</keyword>
<accession>A0AAU7JL03</accession>
<gene>
    <name evidence="2" type="ORF">ABEG18_10165</name>
</gene>
<evidence type="ECO:0000256" key="1">
    <source>
        <dbReference type="SAM" id="SignalP"/>
    </source>
</evidence>
<dbReference type="InterPro" id="IPR057572">
    <property type="entry name" value="NonGDSL"/>
</dbReference>
<dbReference type="GO" id="GO:0004622">
    <property type="term" value="F:phosphatidylcholine lysophospholipase activity"/>
    <property type="evidence" value="ECO:0007669"/>
    <property type="project" value="TreeGrafter"/>
</dbReference>
<keyword evidence="1" id="KW-0732">Signal</keyword>
<dbReference type="Pfam" id="PF25182">
    <property type="entry name" value="NonGDSL"/>
    <property type="match status" value="1"/>
</dbReference>
<dbReference type="InterPro" id="IPR051532">
    <property type="entry name" value="Ester_Hydrolysis_Enzymes"/>
</dbReference>
<dbReference type="InterPro" id="IPR036514">
    <property type="entry name" value="SGNH_hydro_sf"/>
</dbReference>
<dbReference type="EC" id="3.1.-.-" evidence="2"/>
<proteinExistence type="predicted"/>
<name>A0AAU7JL03_9HYPH</name>
<evidence type="ECO:0000313" key="2">
    <source>
        <dbReference type="EMBL" id="XBO41101.1"/>
    </source>
</evidence>